<feature type="compositionally biased region" description="Low complexity" evidence="5">
    <location>
        <begin position="2156"/>
        <end position="2167"/>
    </location>
</feature>
<accession>C5X129</accession>
<feature type="region of interest" description="Disordered" evidence="5">
    <location>
        <begin position="1463"/>
        <end position="1502"/>
    </location>
</feature>
<feature type="region of interest" description="Disordered" evidence="5">
    <location>
        <begin position="993"/>
        <end position="1043"/>
    </location>
</feature>
<dbReference type="eggNOG" id="KOG1946">
    <property type="taxonomic scope" value="Eukaryota"/>
</dbReference>
<feature type="domain" description="Plus3" evidence="7">
    <location>
        <begin position="506"/>
        <end position="638"/>
    </location>
</feature>
<dbReference type="InterPro" id="IPR003169">
    <property type="entry name" value="GYF"/>
</dbReference>
<name>C5X129_SORBI</name>
<dbReference type="Gramene" id="EER95651">
    <property type="protein sequence ID" value="EER95651"/>
    <property type="gene ID" value="SORBI_3001G534700"/>
</dbReference>
<dbReference type="Gene3D" id="3.30.40.10">
    <property type="entry name" value="Zinc/RING finger domain, C3HC4 (zinc finger)"/>
    <property type="match status" value="1"/>
</dbReference>
<dbReference type="SMART" id="SM00444">
    <property type="entry name" value="GYF"/>
    <property type="match status" value="1"/>
</dbReference>
<dbReference type="SUPFAM" id="SSF47592">
    <property type="entry name" value="SWIB/MDM2 domain"/>
    <property type="match status" value="1"/>
</dbReference>
<dbReference type="InterPro" id="IPR058668">
    <property type="entry name" value="NERD_dom"/>
</dbReference>
<dbReference type="InterPro" id="IPR011011">
    <property type="entry name" value="Znf_FYVE_PHD"/>
</dbReference>
<dbReference type="GO" id="GO:0003677">
    <property type="term" value="F:DNA binding"/>
    <property type="evidence" value="ECO:0007669"/>
    <property type="project" value="UniProtKB-KW"/>
</dbReference>
<feature type="compositionally biased region" description="Polar residues" evidence="5">
    <location>
        <begin position="1384"/>
        <end position="1393"/>
    </location>
</feature>
<feature type="compositionally biased region" description="Basic residues" evidence="5">
    <location>
        <begin position="290"/>
        <end position="307"/>
    </location>
</feature>
<dbReference type="InParanoid" id="C5X129"/>
<dbReference type="SMART" id="SM00151">
    <property type="entry name" value="SWIB"/>
    <property type="match status" value="1"/>
</dbReference>
<feature type="region of interest" description="Disordered" evidence="5">
    <location>
        <begin position="721"/>
        <end position="791"/>
    </location>
</feature>
<feature type="region of interest" description="Disordered" evidence="5">
    <location>
        <begin position="1089"/>
        <end position="1133"/>
    </location>
</feature>
<dbReference type="SUPFAM" id="SSF55277">
    <property type="entry name" value="GYF domain"/>
    <property type="match status" value="1"/>
</dbReference>
<organism evidence="9 10">
    <name type="scientific">Sorghum bicolor</name>
    <name type="common">Sorghum</name>
    <name type="synonym">Sorghum vulgare</name>
    <dbReference type="NCBI Taxonomy" id="4558"/>
    <lineage>
        <taxon>Eukaryota</taxon>
        <taxon>Viridiplantae</taxon>
        <taxon>Streptophyta</taxon>
        <taxon>Embryophyta</taxon>
        <taxon>Tracheophyta</taxon>
        <taxon>Spermatophyta</taxon>
        <taxon>Magnoliopsida</taxon>
        <taxon>Liliopsida</taxon>
        <taxon>Poales</taxon>
        <taxon>Poaceae</taxon>
        <taxon>PACMAD clade</taxon>
        <taxon>Panicoideae</taxon>
        <taxon>Andropogonodae</taxon>
        <taxon>Andropogoneae</taxon>
        <taxon>Sorghinae</taxon>
        <taxon>Sorghum</taxon>
    </lineage>
</organism>
<dbReference type="CDD" id="cd10567">
    <property type="entry name" value="SWIB-MDM2_like"/>
    <property type="match status" value="1"/>
</dbReference>
<dbReference type="InterPro" id="IPR001965">
    <property type="entry name" value="Znf_PHD"/>
</dbReference>
<keyword evidence="1" id="KW-0479">Metal-binding</keyword>
<dbReference type="Gene3D" id="1.10.245.10">
    <property type="entry name" value="SWIB/MDM2 domain"/>
    <property type="match status" value="1"/>
</dbReference>
<feature type="region of interest" description="Disordered" evidence="5">
    <location>
        <begin position="1698"/>
        <end position="1756"/>
    </location>
</feature>
<protein>
    <submittedName>
        <fullName evidence="9">Uncharacterized protein</fullName>
    </submittedName>
</protein>
<feature type="region of interest" description="Disordered" evidence="5">
    <location>
        <begin position="1837"/>
        <end position="1857"/>
    </location>
</feature>
<dbReference type="PROSITE" id="PS51925">
    <property type="entry name" value="SWIB_MDM2"/>
    <property type="match status" value="1"/>
</dbReference>
<evidence type="ECO:0000256" key="2">
    <source>
        <dbReference type="ARBA" id="ARBA00022771"/>
    </source>
</evidence>
<dbReference type="HOGENOM" id="CLU_006519_0_1_1"/>
<feature type="region of interest" description="Disordered" evidence="5">
    <location>
        <begin position="1338"/>
        <end position="1371"/>
    </location>
</feature>
<feature type="compositionally biased region" description="Polar residues" evidence="5">
    <location>
        <begin position="1699"/>
        <end position="1719"/>
    </location>
</feature>
<dbReference type="PANTHER" id="PTHR46695">
    <property type="entry name" value="ZINC FINGER CCCH DOMAIN-CONTAINING PROTEIN 44-RELATED"/>
    <property type="match status" value="1"/>
</dbReference>
<dbReference type="Gene3D" id="3.90.70.200">
    <property type="entry name" value="Plus-3 domain"/>
    <property type="match status" value="1"/>
</dbReference>
<feature type="domain" description="DM2" evidence="8">
    <location>
        <begin position="365"/>
        <end position="448"/>
    </location>
</feature>
<dbReference type="Pfam" id="PF25980">
    <property type="entry name" value="NERD_plant"/>
    <property type="match status" value="1"/>
</dbReference>
<feature type="compositionally biased region" description="Polar residues" evidence="5">
    <location>
        <begin position="1058"/>
        <end position="1077"/>
    </location>
</feature>
<feature type="region of interest" description="Disordered" evidence="5">
    <location>
        <begin position="854"/>
        <end position="885"/>
    </location>
</feature>
<dbReference type="FunFam" id="3.30.40.10:FF:000303">
    <property type="entry name" value="Zinc finger CCCH domain-containing protein 19"/>
    <property type="match status" value="1"/>
</dbReference>
<feature type="region of interest" description="Disordered" evidence="5">
    <location>
        <begin position="1233"/>
        <end position="1270"/>
    </location>
</feature>
<feature type="compositionally biased region" description="Polar residues" evidence="5">
    <location>
        <begin position="1740"/>
        <end position="1756"/>
    </location>
</feature>
<feature type="compositionally biased region" description="Polar residues" evidence="5">
    <location>
        <begin position="767"/>
        <end position="791"/>
    </location>
</feature>
<feature type="compositionally biased region" description="Low complexity" evidence="5">
    <location>
        <begin position="1238"/>
        <end position="1251"/>
    </location>
</feature>
<dbReference type="FunFam" id="3.30.1490.40:FF:000003">
    <property type="entry name" value="Zinc finger CCCH domain-containing protein 19"/>
    <property type="match status" value="1"/>
</dbReference>
<feature type="compositionally biased region" description="Polar residues" evidence="5">
    <location>
        <begin position="2109"/>
        <end position="2122"/>
    </location>
</feature>
<evidence type="ECO:0000313" key="10">
    <source>
        <dbReference type="Proteomes" id="UP000000768"/>
    </source>
</evidence>
<dbReference type="PROSITE" id="PS01359">
    <property type="entry name" value="ZF_PHD_1"/>
    <property type="match status" value="1"/>
</dbReference>
<dbReference type="eggNOG" id="KOG1081">
    <property type="taxonomic scope" value="Eukaryota"/>
</dbReference>
<feature type="compositionally biased region" description="Pro residues" evidence="5">
    <location>
        <begin position="57"/>
        <end position="71"/>
    </location>
</feature>
<feature type="region of interest" description="Disordered" evidence="5">
    <location>
        <begin position="260"/>
        <end position="366"/>
    </location>
</feature>
<feature type="compositionally biased region" description="Acidic residues" evidence="5">
    <location>
        <begin position="269"/>
        <end position="284"/>
    </location>
</feature>
<dbReference type="Pfam" id="PF03126">
    <property type="entry name" value="Plus-3"/>
    <property type="match status" value="1"/>
</dbReference>
<dbReference type="EMBL" id="CM000760">
    <property type="protein sequence ID" value="EER95651.2"/>
    <property type="molecule type" value="Genomic_DNA"/>
</dbReference>
<feature type="compositionally biased region" description="Pro residues" evidence="5">
    <location>
        <begin position="25"/>
        <end position="40"/>
    </location>
</feature>
<keyword evidence="4" id="KW-0238">DNA-binding</keyword>
<evidence type="ECO:0000259" key="8">
    <source>
        <dbReference type="PROSITE" id="PS51925"/>
    </source>
</evidence>
<proteinExistence type="predicted"/>
<dbReference type="InterPro" id="IPR036128">
    <property type="entry name" value="Plus3-like_sf"/>
</dbReference>
<gene>
    <name evidence="9" type="ORF">SORBI_3001G534700</name>
</gene>
<dbReference type="Gene3D" id="3.30.1490.40">
    <property type="match status" value="1"/>
</dbReference>
<reference evidence="10" key="2">
    <citation type="journal article" date="2018" name="Plant J.">
        <title>The Sorghum bicolor reference genome: improved assembly, gene annotations, a transcriptome atlas, and signatures of genome organization.</title>
        <authorList>
            <person name="McCormick R.F."/>
            <person name="Truong S.K."/>
            <person name="Sreedasyam A."/>
            <person name="Jenkins J."/>
            <person name="Shu S."/>
            <person name="Sims D."/>
            <person name="Kennedy M."/>
            <person name="Amirebrahimi M."/>
            <person name="Weers B.D."/>
            <person name="McKinley B."/>
            <person name="Mattison A."/>
            <person name="Morishige D.T."/>
            <person name="Grimwood J."/>
            <person name="Schmutz J."/>
            <person name="Mullet J.E."/>
        </authorList>
    </citation>
    <scope>NUCLEOTIDE SEQUENCE [LARGE SCALE GENOMIC DNA]</scope>
    <source>
        <strain evidence="10">cv. BTx623</strain>
    </source>
</reference>
<dbReference type="OrthoDB" id="6415790at2759"/>
<feature type="region of interest" description="Disordered" evidence="5">
    <location>
        <begin position="1"/>
        <end position="105"/>
    </location>
</feature>
<dbReference type="InterPro" id="IPR013083">
    <property type="entry name" value="Znf_RING/FYVE/PHD"/>
</dbReference>
<dbReference type="InterPro" id="IPR004343">
    <property type="entry name" value="Plus-3_dom"/>
</dbReference>
<feature type="region of interest" description="Disordered" evidence="5">
    <location>
        <begin position="1384"/>
        <end position="1425"/>
    </location>
</feature>
<dbReference type="Pfam" id="PF02213">
    <property type="entry name" value="GYF"/>
    <property type="match status" value="1"/>
</dbReference>
<dbReference type="InterPro" id="IPR019835">
    <property type="entry name" value="SWIB_domain"/>
</dbReference>
<feature type="compositionally biased region" description="Low complexity" evidence="5">
    <location>
        <begin position="1356"/>
        <end position="1366"/>
    </location>
</feature>
<dbReference type="PANTHER" id="PTHR46695:SF20">
    <property type="entry name" value="ZINC FINGER CCCH DOMAIN-CONTAINING PROTEIN 19"/>
    <property type="match status" value="1"/>
</dbReference>
<reference evidence="9 10" key="1">
    <citation type="journal article" date="2009" name="Nature">
        <title>The Sorghum bicolor genome and the diversification of grasses.</title>
        <authorList>
            <person name="Paterson A.H."/>
            <person name="Bowers J.E."/>
            <person name="Bruggmann R."/>
            <person name="Dubchak I."/>
            <person name="Grimwood J."/>
            <person name="Gundlach H."/>
            <person name="Haberer G."/>
            <person name="Hellsten U."/>
            <person name="Mitros T."/>
            <person name="Poliakov A."/>
            <person name="Schmutz J."/>
            <person name="Spannagl M."/>
            <person name="Tang H."/>
            <person name="Wang X."/>
            <person name="Wicker T."/>
            <person name="Bharti A.K."/>
            <person name="Chapman J."/>
            <person name="Feltus F.A."/>
            <person name="Gowik U."/>
            <person name="Grigoriev I.V."/>
            <person name="Lyons E."/>
            <person name="Maher C.A."/>
            <person name="Martis M."/>
            <person name="Narechania A."/>
            <person name="Otillar R.P."/>
            <person name="Penning B.W."/>
            <person name="Salamov A.A."/>
            <person name="Wang Y."/>
            <person name="Zhang L."/>
            <person name="Carpita N.C."/>
            <person name="Freeling M."/>
            <person name="Gingle A.R."/>
            <person name="Hash C.T."/>
            <person name="Keller B."/>
            <person name="Klein P."/>
            <person name="Kresovich S."/>
            <person name="McCann M.C."/>
            <person name="Ming R."/>
            <person name="Peterson D.G."/>
            <person name="Mehboob-ur-Rahman"/>
            <person name="Ware D."/>
            <person name="Westhoff P."/>
            <person name="Mayer K.F."/>
            <person name="Messing J."/>
            <person name="Rokhsar D.S."/>
        </authorList>
    </citation>
    <scope>NUCLEOTIDE SEQUENCE [LARGE SCALE GENOMIC DNA]</scope>
    <source>
        <strain evidence="10">cv. BTx623</strain>
    </source>
</reference>
<keyword evidence="2" id="KW-0863">Zinc-finger</keyword>
<feature type="compositionally biased region" description="Polar residues" evidence="5">
    <location>
        <begin position="872"/>
        <end position="885"/>
    </location>
</feature>
<dbReference type="SMART" id="SM00249">
    <property type="entry name" value="PHD"/>
    <property type="match status" value="1"/>
</dbReference>
<keyword evidence="10" id="KW-1185">Reference proteome</keyword>
<dbReference type="InterPro" id="IPR036885">
    <property type="entry name" value="SWIB_MDM2_dom_sf"/>
</dbReference>
<feature type="compositionally biased region" description="Basic residues" evidence="5">
    <location>
        <begin position="75"/>
        <end position="84"/>
    </location>
</feature>
<dbReference type="InterPro" id="IPR003121">
    <property type="entry name" value="SWIB_MDM2_domain"/>
</dbReference>
<feature type="compositionally biased region" description="Polar residues" evidence="5">
    <location>
        <begin position="2131"/>
        <end position="2143"/>
    </location>
</feature>
<feature type="region of interest" description="Disordered" evidence="5">
    <location>
        <begin position="1056"/>
        <end position="1077"/>
    </location>
</feature>
<feature type="compositionally biased region" description="Polar residues" evidence="5">
    <location>
        <begin position="723"/>
        <end position="744"/>
    </location>
</feature>
<feature type="region of interest" description="Disordered" evidence="5">
    <location>
        <begin position="1554"/>
        <end position="1573"/>
    </location>
</feature>
<evidence type="ECO:0000259" key="6">
    <source>
        <dbReference type="PROSITE" id="PS50829"/>
    </source>
</evidence>
<feature type="compositionally biased region" description="Polar residues" evidence="5">
    <location>
        <begin position="854"/>
        <end position="865"/>
    </location>
</feature>
<evidence type="ECO:0000313" key="9">
    <source>
        <dbReference type="EMBL" id="EER95651.2"/>
    </source>
</evidence>
<dbReference type="CDD" id="cd15568">
    <property type="entry name" value="PHD5_NSD"/>
    <property type="match status" value="1"/>
</dbReference>
<evidence type="ECO:0000256" key="5">
    <source>
        <dbReference type="SAM" id="MobiDB-lite"/>
    </source>
</evidence>
<dbReference type="Proteomes" id="UP000000768">
    <property type="component" value="Chromosome 1"/>
</dbReference>
<dbReference type="InterPro" id="IPR035445">
    <property type="entry name" value="GYF-like_dom_sf"/>
</dbReference>
<keyword evidence="3" id="KW-0862">Zinc</keyword>
<feature type="domain" description="GYF" evidence="6">
    <location>
        <begin position="796"/>
        <end position="848"/>
    </location>
</feature>
<evidence type="ECO:0000256" key="4">
    <source>
        <dbReference type="ARBA" id="ARBA00023125"/>
    </source>
</evidence>
<dbReference type="Pfam" id="PF02201">
    <property type="entry name" value="SWIB"/>
    <property type="match status" value="1"/>
</dbReference>
<dbReference type="PROSITE" id="PS50829">
    <property type="entry name" value="GYF"/>
    <property type="match status" value="1"/>
</dbReference>
<dbReference type="PROSITE" id="PS51360">
    <property type="entry name" value="PLUS3"/>
    <property type="match status" value="1"/>
</dbReference>
<evidence type="ECO:0000259" key="7">
    <source>
        <dbReference type="PROSITE" id="PS51360"/>
    </source>
</evidence>
<feature type="compositionally biased region" description="Polar residues" evidence="5">
    <location>
        <begin position="1123"/>
        <end position="1133"/>
    </location>
</feature>
<dbReference type="SUPFAM" id="SSF57903">
    <property type="entry name" value="FYVE/PHD zinc finger"/>
    <property type="match status" value="1"/>
</dbReference>
<dbReference type="SUPFAM" id="SSF159042">
    <property type="entry name" value="Plus3-like"/>
    <property type="match status" value="1"/>
</dbReference>
<dbReference type="GO" id="GO:0008270">
    <property type="term" value="F:zinc ion binding"/>
    <property type="evidence" value="ECO:0007669"/>
    <property type="project" value="UniProtKB-KW"/>
</dbReference>
<feature type="region of interest" description="Disordered" evidence="5">
    <location>
        <begin position="1149"/>
        <end position="1198"/>
    </location>
</feature>
<evidence type="ECO:0000256" key="1">
    <source>
        <dbReference type="ARBA" id="ARBA00022723"/>
    </source>
</evidence>
<feature type="compositionally biased region" description="Polar residues" evidence="5">
    <location>
        <begin position="999"/>
        <end position="1010"/>
    </location>
</feature>
<dbReference type="OMA" id="LPPNMKW"/>
<feature type="compositionally biased region" description="Polar residues" evidence="5">
    <location>
        <begin position="1149"/>
        <end position="1162"/>
    </location>
</feature>
<dbReference type="SMART" id="SM00719">
    <property type="entry name" value="Plus3"/>
    <property type="match status" value="1"/>
</dbReference>
<feature type="compositionally biased region" description="Polar residues" evidence="5">
    <location>
        <begin position="1029"/>
        <end position="1040"/>
    </location>
</feature>
<evidence type="ECO:0000256" key="3">
    <source>
        <dbReference type="ARBA" id="ARBA00022833"/>
    </source>
</evidence>
<sequence length="2167" mass="238395">MEDAAPDGAAQASPTPAEADWPPELRLPPPPPPADPPPPAGTDDPHFLSSIIGDAAAPPPPPPPLPPPMPLPLGQKRKRGRPPKRKDGAGAGAVVPAPPPARAARRREDEEEVVCFICFDGGNLVVCDRRGCPKVYHPACIKRDEAFFQSRSKWNCGWHICSSCEKAVHYMCYTCTYSLCKVCIKQGKFFSVRGTKGFCDTCYGTILLIESKDESATKVDFDDILSWEYLFKLYWLDLKGKLSLTLEELTTAKNRWNVPSTSARKEKEESSDDLYDANDDDDAGSDCSSRKRRRTNSRKKGQKRRKVNKDCSTAAKKVELPTRNTESVPTELPNERVPLPVDTKVPNGQVPLPVDTKVPNEPVPLPPNMKWASPELLEFIGHMRDGDQSFISPFDVQTLLLDYIKKNNLRDPQRKSQIICDSRLHRLFRKARVAHFEMLKLLEMHFPMNETSTVTDSSQVTINLNSAHVDTNGYNDMAAKFSPDKRRRIHRKMERDTQVNFEDYAAIDMHNINLIYMRRSLMEDLIDDAKFSDKIHGGFVRIKISDVCQKQDIYRLVKVIGTHKVPEKYSIGKKMTNFALEILNLNKKEIITMDTISNHDFTEEECKRLRQSMKCGVISRLKVGDVLEKAMVLQSVRVNDWFENEKQRLGHLRDRASETGRRKELREYVEKLQLLDNSEERTRRINEVLEVHVDSHMDPNYESAEETDEKRTVAKLVNRTRPDTTISRRISRYSTKQNHPQKVSDSSHHPKSLSTESTICESGARSLENSTANRTMSEAGSLSSSGVTMSNDTEPEKVWHYKDPSGNVQGPFTLLQLSKWTSYFPRDLRVWLTFESEERSLLLTEVLSKQQKDFTQAASHTSSKATLVGTGDTRNSPSVDQTNAFSPVGHSVVSSSGITVQYNKYSVPERESVYSPDDSLSLSTSSVPLKDAYTVNSQAHCQNKHFVLIQSPGSSYGHTDLNHDAIQGCSGESNHHHSSGALWSPTVAHMSCSGRGNVESHQNQHVSWSQRQHESKNSSQRGPVKDLMNSGQDLSKNLPTQRIGKDVSSPLFAWSPAESRTASSQHEGSCLSSTTNPSFLDELHSSIASAKPKSHAPATPIEDRGSSSPSGMLSHAERVPICSPQSAPSASVSDMSKMEEIMNQQRTLEADTSNASVNQSPESKIFPVSSPDNQDTDREFPSPVPRSENKDTAVYSSGLTPASHENITMNLPGSDTCKMEAVSQQQVIGTVVLNSSDSHSPQSKVSPVSSPNNEDMKHEYPSSTPRSENKIPAVDSLLSTSAAPENLITASAHDSDTCKMEFVNQPKTLEADASNAPLCQSHSHIFPVPSDNQDIKRECPCPTPNSDIKEPLVNNSATTSASASDTSKMEEFVNQQKTLEADASNSPLNQSHSHIFPVPSDNHDIERECPGSTPRSDTKELVVDNSVLTSAAPEILTTTSAASDSCKMESVNQQKTLEADASNAPLNHHPHSHSVPVSSDNQDIQRECPSPTPKSDSKEPLVDNSILTSVAPEMLATTSASDTCKMEEFVNQQKALEADATNASLNQPPHIFNVSSDNQDIEHECPSPTPRSDCKEPLMDNSVFTSAAPEILATSASGTCKMEEFVNQQRPIKADASNASLNQPPHCHIFTVSSNNQDIECECPSPTPRSDSKEPLVENLVLTSAVPENLLRSSAVACASDTCKMEILNKKRTFEADASLNQPPHSSIFASSSGDNQDNVCEHPSPSPRPEGEQPLMDNSGLTSTVPQNLTSSASASKMCKMEEILNEKRILEANPSNGSITQSPQSKVFLVPSPDILEREFSSKAPRPEFKEPAVDSSGLTSAAPENLMTKQHVHSPDAFVPPKSCAPTGELGDTKSDFKGEEIIQKEQYCESESIVATRENLLIDPSCGAESIDVSDVLESLMEERGETSYMPGSVEDFLAASAEEEVQYSSPIALSPWGEPNYYQGDAVDSALWGIQDDIWSLLSPRPMLQPSSGIGTEKETYDINEVAVTHVNSELFQRGSMITEENVNQANLSALADWMLSDQVPSILNGMSTSSVDESTIVLGSQASNNQSLDWGTTWTNQNISMHSNEKAEPSSKSYREESRKQETTNSSVSISGEAIGNKGLNSPDNANRGSQLSHHHRGRYSQISESWLLSSNHSRSRSDRFGSGGSSRSTSKGQSRG</sequence>
<dbReference type="FunFam" id="3.90.70.200:FF:000002">
    <property type="entry name" value="Zinc finger CCCH domain-containing protein 19"/>
    <property type="match status" value="1"/>
</dbReference>
<feature type="region of interest" description="Disordered" evidence="5">
    <location>
        <begin position="2067"/>
        <end position="2167"/>
    </location>
</feature>
<dbReference type="InterPro" id="IPR019786">
    <property type="entry name" value="Zinc_finger_PHD-type_CS"/>
</dbReference>
<dbReference type="STRING" id="4558.C5X129"/>
<feature type="compositionally biased region" description="Basic and acidic residues" evidence="5">
    <location>
        <begin position="2073"/>
        <end position="2092"/>
    </location>
</feature>